<organism evidence="2 3">
    <name type="scientific">Rhizoctonia solani</name>
    <dbReference type="NCBI Taxonomy" id="456999"/>
    <lineage>
        <taxon>Eukaryota</taxon>
        <taxon>Fungi</taxon>
        <taxon>Dikarya</taxon>
        <taxon>Basidiomycota</taxon>
        <taxon>Agaricomycotina</taxon>
        <taxon>Agaricomycetes</taxon>
        <taxon>Cantharellales</taxon>
        <taxon>Ceratobasidiaceae</taxon>
        <taxon>Rhizoctonia</taxon>
    </lineage>
</organism>
<gene>
    <name evidence="2" type="ORF">RDB_LOCUS156788</name>
</gene>
<accession>A0A8H3DC16</accession>
<feature type="compositionally biased region" description="Basic and acidic residues" evidence="1">
    <location>
        <begin position="1"/>
        <end position="12"/>
    </location>
</feature>
<protein>
    <submittedName>
        <fullName evidence="2">Uncharacterized protein</fullName>
    </submittedName>
</protein>
<sequence>DGLRISRMEKQNKISTELPPVPTPEETPPVDEELDLAELVPPVLRGSPSRTPSSPLAVEPPSLLSTFTKPRAPHSHERQRVPKPGLNASTNGETRSEPALIGIAPFLRAALTPGAQFLLSMARKRLGALARLQGRRYEQRCTYAQQEPCIVAQELHSKHPQLNFPD</sequence>
<dbReference type="AlphaFoldDB" id="A0A8H3DC16"/>
<feature type="non-terminal residue" evidence="2">
    <location>
        <position position="1"/>
    </location>
</feature>
<feature type="region of interest" description="Disordered" evidence="1">
    <location>
        <begin position="1"/>
        <end position="94"/>
    </location>
</feature>
<dbReference type="Proteomes" id="UP000663843">
    <property type="component" value="Unassembled WGS sequence"/>
</dbReference>
<evidence type="ECO:0000313" key="2">
    <source>
        <dbReference type="EMBL" id="CAE6513977.1"/>
    </source>
</evidence>
<dbReference type="EMBL" id="CAJMWT010006200">
    <property type="protein sequence ID" value="CAE6513977.1"/>
    <property type="molecule type" value="Genomic_DNA"/>
</dbReference>
<proteinExistence type="predicted"/>
<evidence type="ECO:0000313" key="3">
    <source>
        <dbReference type="Proteomes" id="UP000663843"/>
    </source>
</evidence>
<evidence type="ECO:0000256" key="1">
    <source>
        <dbReference type="SAM" id="MobiDB-lite"/>
    </source>
</evidence>
<reference evidence="2" key="1">
    <citation type="submission" date="2021-01" db="EMBL/GenBank/DDBJ databases">
        <authorList>
            <person name="Kaushik A."/>
        </authorList>
    </citation>
    <scope>NUCLEOTIDE SEQUENCE</scope>
    <source>
        <strain evidence="2">AG2-2IIIB</strain>
    </source>
</reference>
<comment type="caution">
    <text evidence="2">The sequence shown here is derived from an EMBL/GenBank/DDBJ whole genome shotgun (WGS) entry which is preliminary data.</text>
</comment>
<name>A0A8H3DC16_9AGAM</name>